<comment type="caution">
    <text evidence="1">The sequence shown here is derived from an EMBL/GenBank/DDBJ whole genome shotgun (WGS) entry which is preliminary data.</text>
</comment>
<gene>
    <name evidence="1" type="ORF">FMAN_05453</name>
</gene>
<accession>A0A1L7SM31</accession>
<protein>
    <submittedName>
        <fullName evidence="1">Uncharacterized protein</fullName>
    </submittedName>
</protein>
<evidence type="ECO:0000313" key="1">
    <source>
        <dbReference type="EMBL" id="CVK87618.1"/>
    </source>
</evidence>
<dbReference type="AlphaFoldDB" id="A0A1L7SM31"/>
<dbReference type="VEuPathDB" id="FungiDB:FMAN_05453"/>
<proteinExistence type="predicted"/>
<reference evidence="2" key="1">
    <citation type="journal article" date="2016" name="Genome Biol. Evol.">
        <title>Comparative 'omics' of the Fusarium fujikuroi species complex highlights differences in genetic potential and metabolite synthesis.</title>
        <authorList>
            <person name="Niehaus E.-M."/>
            <person name="Muensterkoetter M."/>
            <person name="Proctor R.H."/>
            <person name="Brown D.W."/>
            <person name="Sharon A."/>
            <person name="Idan Y."/>
            <person name="Oren-Young L."/>
            <person name="Sieber C.M."/>
            <person name="Novak O."/>
            <person name="Pencik A."/>
            <person name="Tarkowska D."/>
            <person name="Hromadova K."/>
            <person name="Freeman S."/>
            <person name="Maymon M."/>
            <person name="Elazar M."/>
            <person name="Youssef S.A."/>
            <person name="El-Shabrawy E.S.M."/>
            <person name="Shalaby A.B.A."/>
            <person name="Houterman P."/>
            <person name="Brock N.L."/>
            <person name="Burkhardt I."/>
            <person name="Tsavkelova E.A."/>
            <person name="Dickschat J.S."/>
            <person name="Galuszka P."/>
            <person name="Gueldener U."/>
            <person name="Tudzynski B."/>
        </authorList>
    </citation>
    <scope>NUCLEOTIDE SEQUENCE [LARGE SCALE GENOMIC DNA]</scope>
    <source>
        <strain evidence="2">MRC7560</strain>
    </source>
</reference>
<dbReference type="GeneID" id="65084719"/>
<sequence length="695" mass="80465">MNAPWKLDDIVTWAIDDNENERLTFAHIQGPPASRKAIRLPKKILESPRILDHRRTIIIQVLPDFKRNVVVEGRGFWSPNHQLKPDQRQPKLKVETYRESEKMPDAESDRIIFLIEADPDYSAEYALALANITTFALRKTTAQRALHIKIATVSWESIHPVTRQLFHQYSSLFTGVSEFLLAKYEREPAQPVILKDMPSDLLKYSTVSNDSGTICLRFRDAMYDAEDQDEGNKVPSQWDPWLTMSTTNGDYTSFPPGLKQPGLKLQMIHLNANSRIEELLPPSYSVSIFASPTVRRVIFDRRSHQLLHTFLWISESEKLQQLSWRYRSQSYHSPDVLCLDHFTKHRATERRMKIRNEHAEGFMAALLDYTQWHPTIWDLLKIVRRKDDVFTHIGDRFIFQGLTLSAEDRPKLPPRLNNAQAFYSLLPQINYDSRIAYFLTLESSPLIAMMRVHFAALLMSGNESLELLHIQRLDSGTKTAIQECLKRCSLVCDPGSWVYRSTLWATAGLASMIDADDGEDRAMTPLADGSIRVVTLASVYLSHFRQTIDRILRANGMQVMELATIRESVNYENYRQISRDLLRAYSHQVAFTSKPRRKLKEGELPLLNDFMTKKIFNPNLSLAVIDWDYLFSQENTVYGVYTHLRRLGNGGTTVCNWTWIPSGVWNEFQGEMEKVRKMKGPRDEKNSDEFWQTRF</sequence>
<dbReference type="Proteomes" id="UP000184255">
    <property type="component" value="Unassembled WGS sequence"/>
</dbReference>
<evidence type="ECO:0000313" key="2">
    <source>
        <dbReference type="Proteomes" id="UP000184255"/>
    </source>
</evidence>
<keyword evidence="2" id="KW-1185">Reference proteome</keyword>
<organism evidence="1 2">
    <name type="scientific">Fusarium mangiferae</name>
    <name type="common">Mango malformation disease fungus</name>
    <dbReference type="NCBI Taxonomy" id="192010"/>
    <lineage>
        <taxon>Eukaryota</taxon>
        <taxon>Fungi</taxon>
        <taxon>Dikarya</taxon>
        <taxon>Ascomycota</taxon>
        <taxon>Pezizomycotina</taxon>
        <taxon>Sordariomycetes</taxon>
        <taxon>Hypocreomycetidae</taxon>
        <taxon>Hypocreales</taxon>
        <taxon>Nectriaceae</taxon>
        <taxon>Fusarium</taxon>
        <taxon>Fusarium fujikuroi species complex</taxon>
    </lineage>
</organism>
<name>A0A1L7SM31_FUSMA</name>
<dbReference type="RefSeq" id="XP_041678805.1">
    <property type="nucleotide sequence ID" value="XM_041827887.1"/>
</dbReference>
<dbReference type="EMBL" id="FCQH01000002">
    <property type="protein sequence ID" value="CVK87618.1"/>
    <property type="molecule type" value="Genomic_DNA"/>
</dbReference>